<dbReference type="EMBL" id="JAJGAK010000002">
    <property type="protein sequence ID" value="MCC8363372.1"/>
    <property type="molecule type" value="Genomic_DNA"/>
</dbReference>
<feature type="transmembrane region" description="Helical" evidence="1">
    <location>
        <begin position="7"/>
        <end position="27"/>
    </location>
</feature>
<feature type="transmembrane region" description="Helical" evidence="1">
    <location>
        <begin position="39"/>
        <end position="57"/>
    </location>
</feature>
<accession>A0ABS8JID9</accession>
<keyword evidence="1" id="KW-1133">Transmembrane helix</keyword>
<evidence type="ECO:0000313" key="3">
    <source>
        <dbReference type="Proteomes" id="UP001165293"/>
    </source>
</evidence>
<evidence type="ECO:0000313" key="2">
    <source>
        <dbReference type="EMBL" id="MCC8363372.1"/>
    </source>
</evidence>
<reference evidence="2" key="1">
    <citation type="submission" date="2021-10" db="EMBL/GenBank/DDBJ databases">
        <authorList>
            <person name="Lyu M."/>
            <person name="Wang X."/>
            <person name="Meng X."/>
            <person name="Xu K."/>
        </authorList>
    </citation>
    <scope>NUCLEOTIDE SEQUENCE</scope>
    <source>
        <strain evidence="2">A6</strain>
    </source>
</reference>
<proteinExistence type="predicted"/>
<dbReference type="Proteomes" id="UP001165293">
    <property type="component" value="Unassembled WGS sequence"/>
</dbReference>
<protein>
    <submittedName>
        <fullName evidence="2">Uncharacterized protein</fullName>
    </submittedName>
</protein>
<organism evidence="2 3">
    <name type="scientific">Noviluteimonas lactosilytica</name>
    <dbReference type="NCBI Taxonomy" id="2888523"/>
    <lineage>
        <taxon>Bacteria</taxon>
        <taxon>Pseudomonadati</taxon>
        <taxon>Pseudomonadota</taxon>
        <taxon>Gammaproteobacteria</taxon>
        <taxon>Lysobacterales</taxon>
        <taxon>Lysobacteraceae</taxon>
        <taxon>Noviluteimonas</taxon>
    </lineage>
</organism>
<evidence type="ECO:0000256" key="1">
    <source>
        <dbReference type="SAM" id="Phobius"/>
    </source>
</evidence>
<comment type="caution">
    <text evidence="2">The sequence shown here is derived from an EMBL/GenBank/DDBJ whole genome shotgun (WGS) entry which is preliminary data.</text>
</comment>
<keyword evidence="3" id="KW-1185">Reference proteome</keyword>
<feature type="transmembrane region" description="Helical" evidence="1">
    <location>
        <begin position="69"/>
        <end position="86"/>
    </location>
</feature>
<dbReference type="RefSeq" id="WP_230527001.1">
    <property type="nucleotide sequence ID" value="NZ_JAJGAK010000002.1"/>
</dbReference>
<sequence length="189" mass="21490">MTSFRRIALIVAAIAWWWAMSVFTPWAPSLAPRLWLFDALYYGWFVLLAWALVEAGLAWRRWRDRGERAFAWFVALIAVVCVAWMYERTDLGLRAKVRFSDAALRASASLPYDTPRHRAGHFLIDTVREPIAGQPWLWLGRPYGGGTGTRRALVLVRGAGGEGGVAPSHPRGTYAFRRIAGEWWLAEMR</sequence>
<gene>
    <name evidence="2" type="ORF">LK996_09840</name>
</gene>
<name>A0ABS8JID9_9GAMM</name>
<keyword evidence="1" id="KW-0812">Transmembrane</keyword>
<keyword evidence="1" id="KW-0472">Membrane</keyword>